<evidence type="ECO:0000313" key="1">
    <source>
        <dbReference type="EMBL" id="PWT26456.1"/>
    </source>
</evidence>
<accession>A0A317FZH6</accession>
<reference evidence="1 2" key="1">
    <citation type="submission" date="2017-09" db="EMBL/GenBank/DDBJ databases">
        <title>High-quality draft genome sequence of Butyrivibrio fibrisolvens INBov1, isolated from cow rumen.</title>
        <authorList>
            <person name="Rodriguez Hernaez J."/>
            <person name="Rivarola M."/>
            <person name="Paniego N."/>
            <person name="Cravero S."/>
            <person name="Ceron Cucchi M."/>
            <person name="Martinez M.C."/>
        </authorList>
    </citation>
    <scope>NUCLEOTIDE SEQUENCE [LARGE SCALE GENOMIC DNA]</scope>
    <source>
        <strain evidence="1 2">INBov1</strain>
    </source>
</reference>
<evidence type="ECO:0008006" key="3">
    <source>
        <dbReference type="Google" id="ProtNLM"/>
    </source>
</evidence>
<organism evidence="1 2">
    <name type="scientific">Butyrivibrio fibrisolvens</name>
    <dbReference type="NCBI Taxonomy" id="831"/>
    <lineage>
        <taxon>Bacteria</taxon>
        <taxon>Bacillati</taxon>
        <taxon>Bacillota</taxon>
        <taxon>Clostridia</taxon>
        <taxon>Lachnospirales</taxon>
        <taxon>Lachnospiraceae</taxon>
        <taxon>Butyrivibrio</taxon>
    </lineage>
</organism>
<protein>
    <recommendedName>
        <fullName evidence="3">Winged helix-turn-helix transcriptional regulator</fullName>
    </recommendedName>
</protein>
<dbReference type="EMBL" id="NXNG01000001">
    <property type="protein sequence ID" value="PWT26456.1"/>
    <property type="molecule type" value="Genomic_DNA"/>
</dbReference>
<name>A0A317FZH6_BUTFI</name>
<gene>
    <name evidence="1" type="ORF">CPT75_04640</name>
</gene>
<sequence length="94" mass="10978">MELSDILFKFDDMLDDFVYKKIWSSLSKQDKEVVLAIKKDETKVSEICKKTGMTFSIFSRYRDRLIKRGIIMSSGHGYVSLLLPRFEIVANTYV</sequence>
<dbReference type="AlphaFoldDB" id="A0A317FZH6"/>
<dbReference type="RefSeq" id="WP_110072271.1">
    <property type="nucleotide sequence ID" value="NZ_CM009896.1"/>
</dbReference>
<proteinExistence type="predicted"/>
<evidence type="ECO:0000313" key="2">
    <source>
        <dbReference type="Proteomes" id="UP000245488"/>
    </source>
</evidence>
<dbReference type="Proteomes" id="UP000245488">
    <property type="component" value="Chromosome"/>
</dbReference>
<keyword evidence="2" id="KW-1185">Reference proteome</keyword>
<comment type="caution">
    <text evidence="1">The sequence shown here is derived from an EMBL/GenBank/DDBJ whole genome shotgun (WGS) entry which is preliminary data.</text>
</comment>